<dbReference type="Pfam" id="PF06163">
    <property type="entry name" value="DUF977"/>
    <property type="match status" value="1"/>
</dbReference>
<comment type="caution">
    <text evidence="1">The sequence shown here is derived from an EMBL/GenBank/DDBJ whole genome shotgun (WGS) entry which is preliminary data.</text>
</comment>
<gene>
    <name evidence="1" type="ORF">U5E74_16010</name>
</gene>
<sequence length="91" mass="10459">MAYKSSEQKQECIQKIIDLTRAKGRLTVKEACAELNMHRDTAAKYFRAAVETGCVIRYGHLGLFPDQRATIDFDLKRFNYHKNALPARVVK</sequence>
<dbReference type="EMBL" id="JAXUDK010000010">
    <property type="protein sequence ID" value="MDZ7467141.1"/>
    <property type="molecule type" value="Genomic_DNA"/>
</dbReference>
<name>A0ABU5M4J0_RAOPL</name>
<dbReference type="InterPro" id="IPR010382">
    <property type="entry name" value="DUF977"/>
</dbReference>
<protein>
    <submittedName>
        <fullName evidence="1">DUF977 family protein</fullName>
    </submittedName>
</protein>
<keyword evidence="2" id="KW-1185">Reference proteome</keyword>
<reference evidence="1 2" key="1">
    <citation type="submission" date="2023-12" db="EMBL/GenBank/DDBJ databases">
        <title>N/s.</title>
        <authorList>
            <person name="Dale J."/>
        </authorList>
    </citation>
    <scope>NUCLEOTIDE SEQUENCE [LARGE SCALE GENOMIC DNA]</scope>
    <source>
        <strain evidence="1 2">2023EL-01226</strain>
    </source>
</reference>
<dbReference type="Proteomes" id="UP001293169">
    <property type="component" value="Unassembled WGS sequence"/>
</dbReference>
<accession>A0ABU5M4J0</accession>
<dbReference type="RefSeq" id="WP_318327591.1">
    <property type="nucleotide sequence ID" value="NZ_JAUBKU010000039.1"/>
</dbReference>
<proteinExistence type="predicted"/>
<organism evidence="1 2">
    <name type="scientific">Raoultella planticola</name>
    <name type="common">Klebsiella planticola</name>
    <dbReference type="NCBI Taxonomy" id="575"/>
    <lineage>
        <taxon>Bacteria</taxon>
        <taxon>Pseudomonadati</taxon>
        <taxon>Pseudomonadota</taxon>
        <taxon>Gammaproteobacteria</taxon>
        <taxon>Enterobacterales</taxon>
        <taxon>Enterobacteriaceae</taxon>
        <taxon>Klebsiella/Raoultella group</taxon>
        <taxon>Raoultella</taxon>
    </lineage>
</organism>
<evidence type="ECO:0000313" key="1">
    <source>
        <dbReference type="EMBL" id="MDZ7467141.1"/>
    </source>
</evidence>
<evidence type="ECO:0000313" key="2">
    <source>
        <dbReference type="Proteomes" id="UP001293169"/>
    </source>
</evidence>